<organism evidence="3 4">
    <name type="scientific">Methylobacterium oryzae</name>
    <dbReference type="NCBI Taxonomy" id="334852"/>
    <lineage>
        <taxon>Bacteria</taxon>
        <taxon>Pseudomonadati</taxon>
        <taxon>Pseudomonadota</taxon>
        <taxon>Alphaproteobacteria</taxon>
        <taxon>Hyphomicrobiales</taxon>
        <taxon>Methylobacteriaceae</taxon>
        <taxon>Methylobacterium</taxon>
    </lineage>
</organism>
<reference evidence="3 4" key="1">
    <citation type="journal article" date="2012" name="Genet. Mol. Biol.">
        <title>Analysis of 16S rRNA and mxaF genes revealing insights into Methylobacterium niche-specific plant association.</title>
        <authorList>
            <person name="Dourado M.N."/>
            <person name="Andreote F.D."/>
            <person name="Dini-Andreote F."/>
            <person name="Conti R."/>
            <person name="Araujo J.M."/>
            <person name="Araujo W.L."/>
        </authorList>
    </citation>
    <scope>NUCLEOTIDE SEQUENCE [LARGE SCALE GENOMIC DNA]</scope>
    <source>
        <strain evidence="3 4">TC3-10</strain>
    </source>
</reference>
<feature type="domain" description="UspA" evidence="2">
    <location>
        <begin position="154"/>
        <end position="271"/>
    </location>
</feature>
<dbReference type="Gene3D" id="3.40.50.12370">
    <property type="match status" value="1"/>
</dbReference>
<dbReference type="Proteomes" id="UP001355206">
    <property type="component" value="Unassembled WGS sequence"/>
</dbReference>
<dbReference type="InterPro" id="IPR006016">
    <property type="entry name" value="UspA"/>
</dbReference>
<dbReference type="CDD" id="cd00293">
    <property type="entry name" value="USP-like"/>
    <property type="match status" value="1"/>
</dbReference>
<evidence type="ECO:0000313" key="3">
    <source>
        <dbReference type="EMBL" id="MEE7490802.1"/>
    </source>
</evidence>
<proteinExistence type="inferred from homology"/>
<comment type="caution">
    <text evidence="3">The sequence shown here is derived from an EMBL/GenBank/DDBJ whole genome shotgun (WGS) entry which is preliminary data.</text>
</comment>
<dbReference type="EMBL" id="MLCA01000005">
    <property type="protein sequence ID" value="MEE7490802.1"/>
    <property type="molecule type" value="Genomic_DNA"/>
</dbReference>
<evidence type="ECO:0000313" key="4">
    <source>
        <dbReference type="Proteomes" id="UP001355206"/>
    </source>
</evidence>
<name>A0ABU7TN66_9HYPH</name>
<gene>
    <name evidence="3" type="ORF">MOTC310_10160</name>
</gene>
<protein>
    <submittedName>
        <fullName evidence="3">Universal stress protein UspA</fullName>
    </submittedName>
</protein>
<sequence>MLAMIRDLLIVADAVGEAAGPYGVALAKHLGAATSCLCLQPEDDRGLAEVRFDLVVSARDEALRTVREAAENLAYAARAAEVPAETETIHGGPDVLRAQLLARARMHDLVVVEQPSRRRDRPADAYVEDILLGAGRPTLVVPTGWIEPARLDAVTVAWDGSAAAARALGDALPLLKRARRVGIVTVQTEAVAGVGEGGDRLVRHLARHGVEADYRTTFSSVTVVGHLIAEVAQAGSDLLVMGAYGHSRLREAFLGGASRDALRQSGVPVLMSH</sequence>
<accession>A0ABU7TN66</accession>
<dbReference type="InterPro" id="IPR006015">
    <property type="entry name" value="Universal_stress_UspA"/>
</dbReference>
<comment type="similarity">
    <text evidence="1">Belongs to the universal stress protein A family.</text>
</comment>
<evidence type="ECO:0000259" key="2">
    <source>
        <dbReference type="Pfam" id="PF00582"/>
    </source>
</evidence>
<evidence type="ECO:0000256" key="1">
    <source>
        <dbReference type="ARBA" id="ARBA00008791"/>
    </source>
</evidence>
<dbReference type="SUPFAM" id="SSF52402">
    <property type="entry name" value="Adenine nucleotide alpha hydrolases-like"/>
    <property type="match status" value="2"/>
</dbReference>
<dbReference type="PRINTS" id="PR01438">
    <property type="entry name" value="UNVRSLSTRESS"/>
</dbReference>
<dbReference type="Pfam" id="PF00582">
    <property type="entry name" value="Usp"/>
    <property type="match status" value="1"/>
</dbReference>
<keyword evidence="4" id="KW-1185">Reference proteome</keyword>